<evidence type="ECO:0000256" key="3">
    <source>
        <dbReference type="ARBA" id="ARBA00022691"/>
    </source>
</evidence>
<name>A0A832W5H2_9CREN</name>
<comment type="caution">
    <text evidence="4">The sequence shown here is derived from an EMBL/GenBank/DDBJ whole genome shotgun (WGS) entry which is preliminary data.</text>
</comment>
<reference evidence="4" key="1">
    <citation type="journal article" date="2020" name="bioRxiv">
        <title>A rank-normalized archaeal taxonomy based on genome phylogeny resolves widespread incomplete and uneven classifications.</title>
        <authorList>
            <person name="Rinke C."/>
            <person name="Chuvochina M."/>
            <person name="Mussig A.J."/>
            <person name="Chaumeil P.-A."/>
            <person name="Waite D.W."/>
            <person name="Whitman W.B."/>
            <person name="Parks D.H."/>
            <person name="Hugenholtz P."/>
        </authorList>
    </citation>
    <scope>NUCLEOTIDE SEQUENCE</scope>
    <source>
        <strain evidence="4">UBA8839</strain>
    </source>
</reference>
<protein>
    <submittedName>
        <fullName evidence="4">Class I SAM-dependent methyltransferase</fullName>
    </submittedName>
</protein>
<proteinExistence type="predicted"/>
<dbReference type="OMA" id="YVVSYMW"/>
<dbReference type="AlphaFoldDB" id="A0A832W5H2"/>
<dbReference type="PANTHER" id="PTHR13610:SF11">
    <property type="entry name" value="METHYLTRANSFERASE DOMAIN-CONTAINING PROTEIN"/>
    <property type="match status" value="1"/>
</dbReference>
<dbReference type="GeneID" id="1465495"/>
<dbReference type="EMBL" id="DUJP01000038">
    <property type="protein sequence ID" value="HII47979.1"/>
    <property type="molecule type" value="Genomic_DNA"/>
</dbReference>
<keyword evidence="1 4" id="KW-0489">Methyltransferase</keyword>
<evidence type="ECO:0000256" key="2">
    <source>
        <dbReference type="ARBA" id="ARBA00022679"/>
    </source>
</evidence>
<organism evidence="4 5">
    <name type="scientific">Pyrobaculum aerophilum</name>
    <dbReference type="NCBI Taxonomy" id="13773"/>
    <lineage>
        <taxon>Archaea</taxon>
        <taxon>Thermoproteota</taxon>
        <taxon>Thermoprotei</taxon>
        <taxon>Thermoproteales</taxon>
        <taxon>Thermoproteaceae</taxon>
        <taxon>Pyrobaculum</taxon>
    </lineage>
</organism>
<dbReference type="GO" id="GO:0016279">
    <property type="term" value="F:protein-lysine N-methyltransferase activity"/>
    <property type="evidence" value="ECO:0007669"/>
    <property type="project" value="InterPro"/>
</dbReference>
<dbReference type="RefSeq" id="WP_011007731.1">
    <property type="nucleotide sequence ID" value="NZ_DUJP01000038.1"/>
</dbReference>
<dbReference type="InterPro" id="IPR029063">
    <property type="entry name" value="SAM-dependent_MTases_sf"/>
</dbReference>
<sequence length="162" mass="18102">MIPLVVLALVVAAIILHLLWPFLAGRGGAYSTSSVSATEWAFRRIGVAGRRVYDLGCGYGVILALAKRMGAVPIGVEIDPLRWLICSLRCRCRVILGDMFQVPLADADVVYIFQWPSVNARLAEKFLSELRPGAYVVSYMWEVPRLKLVAYEPVLKIYIYQV</sequence>
<evidence type="ECO:0000313" key="5">
    <source>
        <dbReference type="Proteomes" id="UP000651120"/>
    </source>
</evidence>
<keyword evidence="2 4" id="KW-0808">Transferase</keyword>
<gene>
    <name evidence="4" type="ORF">HA333_11250</name>
</gene>
<evidence type="ECO:0000313" key="4">
    <source>
        <dbReference type="EMBL" id="HII47979.1"/>
    </source>
</evidence>
<dbReference type="CDD" id="cd02440">
    <property type="entry name" value="AdoMet_MTases"/>
    <property type="match status" value="1"/>
</dbReference>
<dbReference type="Gene3D" id="3.40.50.150">
    <property type="entry name" value="Vaccinia Virus protein VP39"/>
    <property type="match status" value="1"/>
</dbReference>
<dbReference type="Proteomes" id="UP000651120">
    <property type="component" value="Unassembled WGS sequence"/>
</dbReference>
<dbReference type="SUPFAM" id="SSF53335">
    <property type="entry name" value="S-adenosyl-L-methionine-dependent methyltransferases"/>
    <property type="match status" value="1"/>
</dbReference>
<evidence type="ECO:0000256" key="1">
    <source>
        <dbReference type="ARBA" id="ARBA00022603"/>
    </source>
</evidence>
<dbReference type="InterPro" id="IPR026170">
    <property type="entry name" value="FAM173A/B"/>
</dbReference>
<dbReference type="PANTHER" id="PTHR13610">
    <property type="entry name" value="METHYLTRANSFERASE DOMAIN-CONTAINING PROTEIN"/>
    <property type="match status" value="1"/>
</dbReference>
<accession>A0A832W5H2</accession>
<keyword evidence="3" id="KW-0949">S-adenosyl-L-methionine</keyword>
<dbReference type="GO" id="GO:0032259">
    <property type="term" value="P:methylation"/>
    <property type="evidence" value="ECO:0007669"/>
    <property type="project" value="UniProtKB-KW"/>
</dbReference>